<sequence>MDFSFGDVVLSTLWFMVVFAWIWLMVSILTDVFRDHSLNGWAKAGWTVFLIVFPWLGALVYLIARGKSMNARSAEYAQRREAQFRDYVREQARDTTPASSTADEVAKLADLKERGVLTEAEYTRAKAALLGTASQVGANGSAAAGRARA</sequence>
<dbReference type="Proteomes" id="UP001501444">
    <property type="component" value="Unassembled WGS sequence"/>
</dbReference>
<protein>
    <submittedName>
        <fullName evidence="9">SHOCT domain-containing protein</fullName>
    </submittedName>
</protein>
<evidence type="ECO:0000313" key="10">
    <source>
        <dbReference type="Proteomes" id="UP001501444"/>
    </source>
</evidence>
<keyword evidence="2" id="KW-1003">Cell membrane</keyword>
<evidence type="ECO:0000256" key="5">
    <source>
        <dbReference type="ARBA" id="ARBA00023136"/>
    </source>
</evidence>
<dbReference type="InterPro" id="IPR027379">
    <property type="entry name" value="CLS_N"/>
</dbReference>
<comment type="subcellular location">
    <subcellularLocation>
        <location evidence="1">Cell membrane</location>
        <topology evidence="1">Multi-pass membrane protein</topology>
    </subcellularLocation>
</comment>
<keyword evidence="10" id="KW-1185">Reference proteome</keyword>
<feature type="transmembrane region" description="Helical" evidence="6">
    <location>
        <begin position="12"/>
        <end position="33"/>
    </location>
</feature>
<evidence type="ECO:0000313" key="9">
    <source>
        <dbReference type="EMBL" id="GAA2394955.1"/>
    </source>
</evidence>
<dbReference type="Pfam" id="PF13396">
    <property type="entry name" value="PLDc_N"/>
    <property type="match status" value="1"/>
</dbReference>
<dbReference type="EMBL" id="BAAARV010000141">
    <property type="protein sequence ID" value="GAA2394955.1"/>
    <property type="molecule type" value="Genomic_DNA"/>
</dbReference>
<keyword evidence="5 6" id="KW-0472">Membrane</keyword>
<feature type="transmembrane region" description="Helical" evidence="6">
    <location>
        <begin position="45"/>
        <end position="64"/>
    </location>
</feature>
<proteinExistence type="predicted"/>
<dbReference type="Pfam" id="PF09851">
    <property type="entry name" value="SHOCT"/>
    <property type="match status" value="1"/>
</dbReference>
<evidence type="ECO:0000259" key="7">
    <source>
        <dbReference type="Pfam" id="PF09851"/>
    </source>
</evidence>
<feature type="domain" description="Cardiolipin synthase N-terminal" evidence="8">
    <location>
        <begin position="20"/>
        <end position="65"/>
    </location>
</feature>
<evidence type="ECO:0000259" key="8">
    <source>
        <dbReference type="Pfam" id="PF13396"/>
    </source>
</evidence>
<evidence type="ECO:0000256" key="2">
    <source>
        <dbReference type="ARBA" id="ARBA00022475"/>
    </source>
</evidence>
<reference evidence="10" key="1">
    <citation type="journal article" date="2019" name="Int. J. Syst. Evol. Microbiol.">
        <title>The Global Catalogue of Microorganisms (GCM) 10K type strain sequencing project: providing services to taxonomists for standard genome sequencing and annotation.</title>
        <authorList>
            <consortium name="The Broad Institute Genomics Platform"/>
            <consortium name="The Broad Institute Genome Sequencing Center for Infectious Disease"/>
            <person name="Wu L."/>
            <person name="Ma J."/>
        </authorList>
    </citation>
    <scope>NUCLEOTIDE SEQUENCE [LARGE SCALE GENOMIC DNA]</scope>
    <source>
        <strain evidence="10">JCM 3272</strain>
    </source>
</reference>
<keyword evidence="3 6" id="KW-0812">Transmembrane</keyword>
<gene>
    <name evidence="9" type="ORF">GCM10010170_109340</name>
</gene>
<evidence type="ECO:0000256" key="4">
    <source>
        <dbReference type="ARBA" id="ARBA00022989"/>
    </source>
</evidence>
<evidence type="ECO:0000256" key="1">
    <source>
        <dbReference type="ARBA" id="ARBA00004651"/>
    </source>
</evidence>
<organism evidence="9 10">
    <name type="scientific">Dactylosporangium salmoneum</name>
    <dbReference type="NCBI Taxonomy" id="53361"/>
    <lineage>
        <taxon>Bacteria</taxon>
        <taxon>Bacillati</taxon>
        <taxon>Actinomycetota</taxon>
        <taxon>Actinomycetes</taxon>
        <taxon>Micromonosporales</taxon>
        <taxon>Micromonosporaceae</taxon>
        <taxon>Dactylosporangium</taxon>
    </lineage>
</organism>
<name>A0ABP5V5Y5_9ACTN</name>
<evidence type="ECO:0000256" key="3">
    <source>
        <dbReference type="ARBA" id="ARBA00022692"/>
    </source>
</evidence>
<dbReference type="RefSeq" id="WP_344620722.1">
    <property type="nucleotide sequence ID" value="NZ_BAAARV010000141.1"/>
</dbReference>
<accession>A0ABP5V5Y5</accession>
<feature type="domain" description="SHOCT" evidence="7">
    <location>
        <begin position="103"/>
        <end position="130"/>
    </location>
</feature>
<comment type="caution">
    <text evidence="9">The sequence shown here is derived from an EMBL/GenBank/DDBJ whole genome shotgun (WGS) entry which is preliminary data.</text>
</comment>
<evidence type="ECO:0000256" key="6">
    <source>
        <dbReference type="SAM" id="Phobius"/>
    </source>
</evidence>
<dbReference type="InterPro" id="IPR018649">
    <property type="entry name" value="SHOCT"/>
</dbReference>
<keyword evidence="4 6" id="KW-1133">Transmembrane helix</keyword>